<gene>
    <name evidence="2" type="ORF">M9Y10_001524</name>
</gene>
<evidence type="ECO:0008006" key="4">
    <source>
        <dbReference type="Google" id="ProtNLM"/>
    </source>
</evidence>
<feature type="region of interest" description="Disordered" evidence="1">
    <location>
        <begin position="114"/>
        <end position="189"/>
    </location>
</feature>
<protein>
    <recommendedName>
        <fullName evidence="4">Metallo-beta-lactamase domain-containing protein</fullName>
    </recommendedName>
</protein>
<dbReference type="InterPro" id="IPR036866">
    <property type="entry name" value="RibonucZ/Hydroxyglut_hydro"/>
</dbReference>
<sequence length="563" mass="65416">MSFLNWIFNQVSKTYGNIADTNTAYQMSLDLFNENLSQKQFCKKYKGSKQIYINYHEGMKNNSLPFSRIDAQNEVNKIYQFLAFQQKQQNLYTLCGYTKTFSKNKYNNDYSYLEEEEANEELEEEEEEEEEKEGENESDKDESSELESYEEEKFEEEEEEEDEEEEEEDTYGELSSSSSSFGYEEKEENTKDNLDFIDLQIQNGNFSEHEKDGKLHFYAINVGFGNLFILSIGIKAVIIDAGTNEITNNMEINNNSIPDSLIVPAITILKTKQIQVAVITHPSKDHYNLLKSILEKSDHDINKIQIICGGYQNQYNDFISCSNCQFSFDLNELEEEKILLKKQEFEKILNKFFSKENVCFNFLIPVHFNQNDNLTDNFNEDYCNLLLAVDYKDKRILISGDATQNTINSLCYSDIQYLKNVDVFIVPNHGSNPKTEGNPLYIRSKIAIVSSDPDLYQCYLNGCPNSDYISELIDIYDSESPIHKIFVWQRSHSPTDQISDHPVEQIIKAPLFSVSNYFFKYDKYCFNGIHLVISRKNEIDFKHTEIIIPEASDSAQFTPIQIQ</sequence>
<dbReference type="EMBL" id="JAPFFF010000001">
    <property type="protein sequence ID" value="KAK8899219.1"/>
    <property type="molecule type" value="Genomic_DNA"/>
</dbReference>
<feature type="compositionally biased region" description="Acidic residues" evidence="1">
    <location>
        <begin position="114"/>
        <end position="134"/>
    </location>
</feature>
<keyword evidence="3" id="KW-1185">Reference proteome</keyword>
<name>A0ABR2L780_9EUKA</name>
<dbReference type="SUPFAM" id="SSF56281">
    <property type="entry name" value="Metallo-hydrolase/oxidoreductase"/>
    <property type="match status" value="1"/>
</dbReference>
<evidence type="ECO:0000313" key="2">
    <source>
        <dbReference type="EMBL" id="KAK8899219.1"/>
    </source>
</evidence>
<evidence type="ECO:0000313" key="3">
    <source>
        <dbReference type="Proteomes" id="UP001470230"/>
    </source>
</evidence>
<comment type="caution">
    <text evidence="2">The sequence shown here is derived from an EMBL/GenBank/DDBJ whole genome shotgun (WGS) entry which is preliminary data.</text>
</comment>
<organism evidence="2 3">
    <name type="scientific">Tritrichomonas musculus</name>
    <dbReference type="NCBI Taxonomy" id="1915356"/>
    <lineage>
        <taxon>Eukaryota</taxon>
        <taxon>Metamonada</taxon>
        <taxon>Parabasalia</taxon>
        <taxon>Tritrichomonadida</taxon>
        <taxon>Tritrichomonadidae</taxon>
        <taxon>Tritrichomonas</taxon>
    </lineage>
</organism>
<evidence type="ECO:0000256" key="1">
    <source>
        <dbReference type="SAM" id="MobiDB-lite"/>
    </source>
</evidence>
<feature type="compositionally biased region" description="Acidic residues" evidence="1">
    <location>
        <begin position="144"/>
        <end position="171"/>
    </location>
</feature>
<dbReference type="Proteomes" id="UP001470230">
    <property type="component" value="Unassembled WGS sequence"/>
</dbReference>
<dbReference type="Gene3D" id="3.60.15.10">
    <property type="entry name" value="Ribonuclease Z/Hydroxyacylglutathione hydrolase-like"/>
    <property type="match status" value="1"/>
</dbReference>
<proteinExistence type="predicted"/>
<accession>A0ABR2L780</accession>
<reference evidence="2 3" key="1">
    <citation type="submission" date="2024-04" db="EMBL/GenBank/DDBJ databases">
        <title>Tritrichomonas musculus Genome.</title>
        <authorList>
            <person name="Alves-Ferreira E."/>
            <person name="Grigg M."/>
            <person name="Lorenzi H."/>
            <person name="Galac M."/>
        </authorList>
    </citation>
    <scope>NUCLEOTIDE SEQUENCE [LARGE SCALE GENOMIC DNA]</scope>
    <source>
        <strain evidence="2 3">EAF2021</strain>
    </source>
</reference>